<dbReference type="Proteomes" id="UP000014387">
    <property type="component" value="Unassembled WGS sequence"/>
</dbReference>
<accession>A0A9W5RCU7</accession>
<dbReference type="Gene3D" id="1.20.1510.10">
    <property type="entry name" value="Cation efflux protein transmembrane domain"/>
    <property type="match status" value="1"/>
</dbReference>
<evidence type="ECO:0000256" key="3">
    <source>
        <dbReference type="ARBA" id="ARBA00022448"/>
    </source>
</evidence>
<keyword evidence="6" id="KW-0406">Ion transport</keyword>
<dbReference type="InterPro" id="IPR027469">
    <property type="entry name" value="Cation_efflux_TMD_sf"/>
</dbReference>
<comment type="similarity">
    <text evidence="2">Belongs to the cation diffusion facilitator (CDF) transporter (TC 2.A.4) family. SLC30A subfamily.</text>
</comment>
<evidence type="ECO:0000259" key="9">
    <source>
        <dbReference type="Pfam" id="PF01545"/>
    </source>
</evidence>
<dbReference type="Pfam" id="PF16916">
    <property type="entry name" value="ZT_dimer"/>
    <property type="match status" value="1"/>
</dbReference>
<feature type="transmembrane region" description="Helical" evidence="8">
    <location>
        <begin position="16"/>
        <end position="36"/>
    </location>
</feature>
<comment type="subcellular location">
    <subcellularLocation>
        <location evidence="1">Membrane</location>
        <topology evidence="1">Multi-pass membrane protein</topology>
    </subcellularLocation>
</comment>
<dbReference type="PANTHER" id="PTHR11562:SF17">
    <property type="entry name" value="RE54080P-RELATED"/>
    <property type="match status" value="1"/>
</dbReference>
<dbReference type="AlphaFoldDB" id="A0A9W5RCU7"/>
<evidence type="ECO:0000256" key="2">
    <source>
        <dbReference type="ARBA" id="ARBA00008873"/>
    </source>
</evidence>
<keyword evidence="7 8" id="KW-0472">Membrane</keyword>
<keyword evidence="4 8" id="KW-0812">Transmembrane</keyword>
<reference evidence="11 12" key="1">
    <citation type="submission" date="2013-05" db="EMBL/GenBank/DDBJ databases">
        <title>The Genome Sequence of Actinomyces europaeus ACS-120-V-COL10B.</title>
        <authorList>
            <consortium name="The Broad Institute Genomics Platform"/>
            <person name="Earl A."/>
            <person name="Ward D."/>
            <person name="Feldgarden M."/>
            <person name="Gevers D."/>
            <person name="Saerens B."/>
            <person name="Vaneechoutte M."/>
            <person name="Walker B."/>
            <person name="Young S."/>
            <person name="Zeng Q."/>
            <person name="Gargeya S."/>
            <person name="Fitzgerald M."/>
            <person name="Haas B."/>
            <person name="Abouelleil A."/>
            <person name="Allen A.W."/>
            <person name="Alvarado L."/>
            <person name="Arachchi H.M."/>
            <person name="Berlin A.M."/>
            <person name="Chapman S.B."/>
            <person name="Gainer-Dewar J."/>
            <person name="Goldberg J."/>
            <person name="Griggs A."/>
            <person name="Gujja S."/>
            <person name="Hansen M."/>
            <person name="Howarth C."/>
            <person name="Imamovic A."/>
            <person name="Ireland A."/>
            <person name="Larimer J."/>
            <person name="McCowan C."/>
            <person name="Murphy C."/>
            <person name="Pearson M."/>
            <person name="Poon T.W."/>
            <person name="Priest M."/>
            <person name="Roberts A."/>
            <person name="Saif S."/>
            <person name="Shea T."/>
            <person name="Sisk P."/>
            <person name="Sykes S."/>
            <person name="Wortman J."/>
            <person name="Nusbaum C."/>
            <person name="Birren B."/>
        </authorList>
    </citation>
    <scope>NUCLEOTIDE SEQUENCE [LARGE SCALE GENOMIC DNA]</scope>
    <source>
        <strain evidence="11 12">ACS-120-V-Col10b</strain>
    </source>
</reference>
<evidence type="ECO:0000256" key="8">
    <source>
        <dbReference type="SAM" id="Phobius"/>
    </source>
</evidence>
<keyword evidence="3" id="KW-0813">Transport</keyword>
<dbReference type="NCBIfam" id="TIGR01297">
    <property type="entry name" value="CDF"/>
    <property type="match status" value="1"/>
</dbReference>
<dbReference type="SUPFAM" id="SSF160240">
    <property type="entry name" value="Cation efflux protein cytoplasmic domain-like"/>
    <property type="match status" value="1"/>
</dbReference>
<dbReference type="PANTHER" id="PTHR11562">
    <property type="entry name" value="CATION EFFLUX PROTEIN/ ZINC TRANSPORTER"/>
    <property type="match status" value="1"/>
</dbReference>
<feature type="transmembrane region" description="Helical" evidence="8">
    <location>
        <begin position="83"/>
        <end position="102"/>
    </location>
</feature>
<feature type="transmembrane region" description="Helical" evidence="8">
    <location>
        <begin position="114"/>
        <end position="137"/>
    </location>
</feature>
<dbReference type="InterPro" id="IPR050681">
    <property type="entry name" value="CDF/SLC30A"/>
</dbReference>
<dbReference type="InterPro" id="IPR058533">
    <property type="entry name" value="Cation_efflux_TM"/>
</dbReference>
<evidence type="ECO:0000256" key="1">
    <source>
        <dbReference type="ARBA" id="ARBA00004141"/>
    </source>
</evidence>
<organism evidence="11 12">
    <name type="scientific">Gleimia europaea ACS-120-V-Col10b</name>
    <dbReference type="NCBI Taxonomy" id="883069"/>
    <lineage>
        <taxon>Bacteria</taxon>
        <taxon>Bacillati</taxon>
        <taxon>Actinomycetota</taxon>
        <taxon>Actinomycetes</taxon>
        <taxon>Actinomycetales</taxon>
        <taxon>Actinomycetaceae</taxon>
        <taxon>Gleimia</taxon>
    </lineage>
</organism>
<feature type="domain" description="Cation efflux protein transmembrane" evidence="9">
    <location>
        <begin position="16"/>
        <end position="207"/>
    </location>
</feature>
<feature type="transmembrane region" description="Helical" evidence="8">
    <location>
        <begin position="182"/>
        <end position="202"/>
    </location>
</feature>
<dbReference type="GO" id="GO:0005385">
    <property type="term" value="F:zinc ion transmembrane transporter activity"/>
    <property type="evidence" value="ECO:0007669"/>
    <property type="project" value="TreeGrafter"/>
</dbReference>
<evidence type="ECO:0000313" key="12">
    <source>
        <dbReference type="Proteomes" id="UP000014387"/>
    </source>
</evidence>
<evidence type="ECO:0000256" key="7">
    <source>
        <dbReference type="ARBA" id="ARBA00023136"/>
    </source>
</evidence>
<feature type="domain" description="Cation efflux protein cytoplasmic" evidence="10">
    <location>
        <begin position="211"/>
        <end position="292"/>
    </location>
</feature>
<dbReference type="SUPFAM" id="SSF161111">
    <property type="entry name" value="Cation efflux protein transmembrane domain-like"/>
    <property type="match status" value="1"/>
</dbReference>
<dbReference type="RefSeq" id="WP_016444932.1">
    <property type="nucleotide sequence ID" value="NZ_KE150268.1"/>
</dbReference>
<evidence type="ECO:0000256" key="6">
    <source>
        <dbReference type="ARBA" id="ARBA00023065"/>
    </source>
</evidence>
<protein>
    <submittedName>
        <fullName evidence="11">Cation diffusion facilitator family transporter</fullName>
    </submittedName>
</protein>
<gene>
    <name evidence="11" type="ORF">HMPREF9238_01611</name>
</gene>
<name>A0A9W5RCU7_9ACTO</name>
<dbReference type="InterPro" id="IPR002524">
    <property type="entry name" value="Cation_efflux"/>
</dbReference>
<evidence type="ECO:0000313" key="11">
    <source>
        <dbReference type="EMBL" id="EPD29410.1"/>
    </source>
</evidence>
<dbReference type="GO" id="GO:0005886">
    <property type="term" value="C:plasma membrane"/>
    <property type="evidence" value="ECO:0007669"/>
    <property type="project" value="TreeGrafter"/>
</dbReference>
<feature type="transmembrane region" description="Helical" evidence="8">
    <location>
        <begin position="42"/>
        <end position="63"/>
    </location>
</feature>
<dbReference type="OrthoDB" id="9809646at2"/>
<comment type="caution">
    <text evidence="11">The sequence shown here is derived from an EMBL/GenBank/DDBJ whole genome shotgun (WGS) entry which is preliminary data.</text>
</comment>
<evidence type="ECO:0000259" key="10">
    <source>
        <dbReference type="Pfam" id="PF16916"/>
    </source>
</evidence>
<dbReference type="EMBL" id="AGWN01000004">
    <property type="protein sequence ID" value="EPD29410.1"/>
    <property type="molecule type" value="Genomic_DNA"/>
</dbReference>
<evidence type="ECO:0000256" key="4">
    <source>
        <dbReference type="ARBA" id="ARBA00022692"/>
    </source>
</evidence>
<feature type="transmembrane region" description="Helical" evidence="8">
    <location>
        <begin position="158"/>
        <end position="176"/>
    </location>
</feature>
<sequence length="304" mass="32520">MSHEHNHGAGAPTNRLWFAFGVTATVMIVEVIGAIVTSSLAVLVDLGHVLTDLLGLGMALLAAKLATRQANKQRTWGWARAEVLAAAMQAIILIGVGVYAVAEAIRRFIIPPEIEGTGLLLVGIVGLLGNIASLIVLSGAREHNLNMRAAFLEVLNDALGSVAVIASAIIISTTGWHQADSIASLIIAALIVPRAIVILRSAGRILMEFTPKDLDLDEVRKHLLSLEHVVDVHDMHASTIGTGQTTFSAHIILSDECFAHGHGLDVLLNAEECLREHHGVSLTHTTLQLEPEGFRHSQEDVVHK</sequence>
<keyword evidence="12" id="KW-1185">Reference proteome</keyword>
<dbReference type="Pfam" id="PF01545">
    <property type="entry name" value="Cation_efflux"/>
    <property type="match status" value="1"/>
</dbReference>
<keyword evidence="5 8" id="KW-1133">Transmembrane helix</keyword>
<dbReference type="InterPro" id="IPR036837">
    <property type="entry name" value="Cation_efflux_CTD_sf"/>
</dbReference>
<proteinExistence type="inferred from homology"/>
<evidence type="ECO:0000256" key="5">
    <source>
        <dbReference type="ARBA" id="ARBA00022989"/>
    </source>
</evidence>
<dbReference type="InterPro" id="IPR027470">
    <property type="entry name" value="Cation_efflux_CTD"/>
</dbReference>